<accession>A0A1D9CAQ6</accession>
<dbReference type="Proteomes" id="UP000223708">
    <property type="component" value="Segment"/>
</dbReference>
<dbReference type="Pfam" id="PF23829">
    <property type="entry name" value="DUF7199"/>
    <property type="match status" value="1"/>
</dbReference>
<proteinExistence type="predicted"/>
<sequence length="102" mass="10947">MGRVRRRTTPGDSACMRGLIAAILATLGLLLTPAPAQAGPTCEHRSAAHIAEHGGINADSAWHVAHGQLPTCDYSSNGGEARNSDGDNDNEKSRFCRKRWYC</sequence>
<evidence type="ECO:0000313" key="1">
    <source>
        <dbReference type="EMBL" id="AOY12175.1"/>
    </source>
</evidence>
<reference evidence="2" key="1">
    <citation type="submission" date="2016-08" db="EMBL/GenBank/DDBJ databases">
        <authorList>
            <person name="Seilhamer J.J."/>
        </authorList>
    </citation>
    <scope>NUCLEOTIDE SEQUENCE [LARGE SCALE GENOMIC DNA]</scope>
</reference>
<evidence type="ECO:0000313" key="2">
    <source>
        <dbReference type="Proteomes" id="UP000223708"/>
    </source>
</evidence>
<gene>
    <name evidence="1" type="ORF">SEA_WATSON_79</name>
</gene>
<organism evidence="1 2">
    <name type="scientific">Mycobacterium phage Watson</name>
    <dbReference type="NCBI Taxonomy" id="1897489"/>
    <lineage>
        <taxon>Viruses</taxon>
        <taxon>Duplodnaviria</taxon>
        <taxon>Heunggongvirae</taxon>
        <taxon>Uroviricota</taxon>
        <taxon>Caudoviricetes</taxon>
        <taxon>Microwolfvirus</taxon>
        <taxon>Microwolfvirus microwolf</taxon>
    </lineage>
</organism>
<name>A0A1D9CAQ6_9CAUD</name>
<dbReference type="InterPro" id="IPR055623">
    <property type="entry name" value="DUF7199"/>
</dbReference>
<protein>
    <submittedName>
        <fullName evidence="1">Uncharacterized protein</fullName>
    </submittedName>
</protein>
<dbReference type="EMBL" id="KX664448">
    <property type="protein sequence ID" value="AOY12175.1"/>
    <property type="molecule type" value="Genomic_DNA"/>
</dbReference>